<feature type="signal peptide" evidence="1">
    <location>
        <begin position="1"/>
        <end position="18"/>
    </location>
</feature>
<keyword evidence="1" id="KW-0732">Signal</keyword>
<evidence type="ECO:0000313" key="3">
    <source>
        <dbReference type="EMBL" id="KAF4741145.1"/>
    </source>
</evidence>
<comment type="caution">
    <text evidence="2">The sequence shown here is derived from an EMBL/GenBank/DDBJ whole genome shotgun (WGS) entry which is preliminary data.</text>
</comment>
<evidence type="ECO:0000313" key="4">
    <source>
        <dbReference type="EMBL" id="KAF4745364.1"/>
    </source>
</evidence>
<dbReference type="EMBL" id="JABANM010009298">
    <property type="protein sequence ID" value="KAF4741145.1"/>
    <property type="molecule type" value="Genomic_DNA"/>
</dbReference>
<dbReference type="Proteomes" id="UP000574390">
    <property type="component" value="Unassembled WGS sequence"/>
</dbReference>
<evidence type="ECO:0000256" key="1">
    <source>
        <dbReference type="SAM" id="SignalP"/>
    </source>
</evidence>
<proteinExistence type="predicted"/>
<evidence type="ECO:0000313" key="2">
    <source>
        <dbReference type="EMBL" id="KAF4683400.1"/>
    </source>
</evidence>
<dbReference type="Proteomes" id="UP000541610">
    <property type="component" value="Unassembled WGS sequence"/>
</dbReference>
<sequence>MLTCFVVFLVVFGQLTHSYPQSYYIRESAFDEFSIQVCQDDPLNNTRVYLHAYCRDDPTQDPLVSAALYFTQTFIPPDDHSYAMQARSKEDHSFFLQRANKSCHKTNFTKEDFTFFQRFEGDGAQLWAGIDDFFADFRVRPNDTIMYYRRITTMGDWLSIEVFWEDPANSTRVRLHAQCYDTPSRSWNKAVSSVLYYNETSPNLYELYADYDSRKAHDDYVYKLKQACRLTPLQFSGDDMTALQYFDDKRVVLGTTVEQNHNIHFSLPLYPCDPS</sequence>
<protein>
    <submittedName>
        <fullName evidence="2">Uncharacterized protein</fullName>
    </submittedName>
</protein>
<keyword evidence="6" id="KW-1185">Reference proteome</keyword>
<dbReference type="EMBL" id="JABANP010000368">
    <property type="protein sequence ID" value="KAF4683400.1"/>
    <property type="molecule type" value="Genomic_DNA"/>
</dbReference>
<organism evidence="2 5">
    <name type="scientific">Perkinsus olseni</name>
    <name type="common">Perkinsus atlanticus</name>
    <dbReference type="NCBI Taxonomy" id="32597"/>
    <lineage>
        <taxon>Eukaryota</taxon>
        <taxon>Sar</taxon>
        <taxon>Alveolata</taxon>
        <taxon>Perkinsozoa</taxon>
        <taxon>Perkinsea</taxon>
        <taxon>Perkinsida</taxon>
        <taxon>Perkinsidae</taxon>
        <taxon>Perkinsus</taxon>
    </lineage>
</organism>
<name>A0A7J6NIV6_PEROL</name>
<dbReference type="AlphaFoldDB" id="A0A7J6NIV6"/>
<accession>A0A7J6NIV6</accession>
<dbReference type="EMBL" id="JABANO010010316">
    <property type="protein sequence ID" value="KAF4745364.1"/>
    <property type="molecule type" value="Genomic_DNA"/>
</dbReference>
<evidence type="ECO:0000313" key="5">
    <source>
        <dbReference type="Proteomes" id="UP000541610"/>
    </source>
</evidence>
<feature type="chain" id="PRO_5036205539" evidence="1">
    <location>
        <begin position="19"/>
        <end position="275"/>
    </location>
</feature>
<dbReference type="Proteomes" id="UP000553632">
    <property type="component" value="Unassembled WGS sequence"/>
</dbReference>
<reference evidence="5 6" key="1">
    <citation type="submission" date="2020-04" db="EMBL/GenBank/DDBJ databases">
        <title>Perkinsus olseni comparative genomics.</title>
        <authorList>
            <person name="Bogema D.R."/>
        </authorList>
    </citation>
    <scope>NUCLEOTIDE SEQUENCE [LARGE SCALE GENOMIC DNA]</scope>
    <source>
        <strain evidence="2">00978-12</strain>
        <strain evidence="3">ATCC PRA-205</strain>
        <strain evidence="4 6">ATCC PRA-207</strain>
    </source>
</reference>
<evidence type="ECO:0000313" key="6">
    <source>
        <dbReference type="Proteomes" id="UP000553632"/>
    </source>
</evidence>
<gene>
    <name evidence="2" type="ORF">FOZ60_009132</name>
    <name evidence="3" type="ORF">FOZ62_013705</name>
    <name evidence="4" type="ORF">FOZ63_013445</name>
</gene>